<reference evidence="1 2" key="1">
    <citation type="journal article" date="2017" name="Antonie Van Leeuwenhoek">
        <title>Phylogenomic resolution of the bacterial genus Pantoea and its relationship with Erwinia and Tatumella.</title>
        <authorList>
            <person name="Palmer M."/>
            <person name="Steenkamp E.T."/>
            <person name="Coetzee M.P."/>
            <person name="Chan W.Y."/>
            <person name="van Zyl E."/>
            <person name="De Maayer P."/>
            <person name="Coutinho T.A."/>
            <person name="Blom J."/>
            <person name="Smits T.H."/>
            <person name="Duffy B."/>
            <person name="Venter S.N."/>
        </authorList>
    </citation>
    <scope>NUCLEOTIDE SEQUENCE [LARGE SCALE GENOMIC DNA]</scope>
    <source>
        <strain evidence="1 2">LMG 26277</strain>
    </source>
</reference>
<comment type="caution">
    <text evidence="1">The sequence shown here is derived from an EMBL/GenBank/DDBJ whole genome shotgun (WGS) entry which is preliminary data.</text>
</comment>
<dbReference type="OrthoDB" id="6520467at2"/>
<dbReference type="AlphaFoldDB" id="A0A1X1DAG2"/>
<evidence type="ECO:0000313" key="1">
    <source>
        <dbReference type="EMBL" id="ORM73689.1"/>
    </source>
</evidence>
<keyword evidence="2" id="KW-1185">Reference proteome</keyword>
<evidence type="ECO:0000313" key="2">
    <source>
        <dbReference type="Proteomes" id="UP000193104"/>
    </source>
</evidence>
<protein>
    <submittedName>
        <fullName evidence="1">Uncharacterized protein</fullName>
    </submittedName>
</protein>
<dbReference type="STRING" id="1076551.HA48_08255"/>
<name>A0A1X1DAG2_9GAMM</name>
<organism evidence="1 2">
    <name type="scientific">Pantoea wallisii</name>
    <dbReference type="NCBI Taxonomy" id="1076551"/>
    <lineage>
        <taxon>Bacteria</taxon>
        <taxon>Pseudomonadati</taxon>
        <taxon>Pseudomonadota</taxon>
        <taxon>Gammaproteobacteria</taxon>
        <taxon>Enterobacterales</taxon>
        <taxon>Erwiniaceae</taxon>
        <taxon>Pantoea</taxon>
    </lineage>
</organism>
<proteinExistence type="predicted"/>
<dbReference type="EMBL" id="MLFS01000017">
    <property type="protein sequence ID" value="ORM73689.1"/>
    <property type="molecule type" value="Genomic_DNA"/>
</dbReference>
<accession>A0A1X1DAG2</accession>
<dbReference type="Proteomes" id="UP000193104">
    <property type="component" value="Unassembled WGS sequence"/>
</dbReference>
<sequence length="129" mass="14211">MESSLVTSVGALLLGGGAAAVFWKPLMAGIAAIVTSNRAGGEIITSYKEQVLLLKESHVLMRQENDELRIRHDKNLRRISSLETDLRLIKNALGILLATTEADHSDKFRSQINQLITTLEENRDGADKQ</sequence>
<dbReference type="RefSeq" id="WP_128600608.1">
    <property type="nucleotide sequence ID" value="NZ_MLFS01000017.1"/>
</dbReference>
<gene>
    <name evidence="1" type="ORF">HA48_08255</name>
</gene>